<dbReference type="GO" id="GO:0019563">
    <property type="term" value="P:glycerol catabolic process"/>
    <property type="evidence" value="ECO:0007669"/>
    <property type="project" value="TreeGrafter"/>
</dbReference>
<accession>A0A1H5X1W8</accession>
<dbReference type="Proteomes" id="UP000236721">
    <property type="component" value="Unassembled WGS sequence"/>
</dbReference>
<evidence type="ECO:0000256" key="1">
    <source>
        <dbReference type="ARBA" id="ARBA00022679"/>
    </source>
</evidence>
<dbReference type="InterPro" id="IPR012737">
    <property type="entry name" value="DhaK_L_YcgS"/>
</dbReference>
<dbReference type="PANTHER" id="PTHR28629">
    <property type="entry name" value="TRIOKINASE/FMN CYCLASE"/>
    <property type="match status" value="1"/>
</dbReference>
<keyword evidence="1" id="KW-0808">Transferase</keyword>
<dbReference type="Pfam" id="PF02734">
    <property type="entry name" value="Dak2"/>
    <property type="match status" value="1"/>
</dbReference>
<dbReference type="InterPro" id="IPR004007">
    <property type="entry name" value="DhaL_dom"/>
</dbReference>
<protein>
    <submittedName>
        <fullName evidence="4">Dihydroxyacetone kinase DhaL subunit</fullName>
    </submittedName>
</protein>
<proteinExistence type="predicted"/>
<dbReference type="RefSeq" id="WP_103879910.1">
    <property type="nucleotide sequence ID" value="NZ_FNVG01000006.1"/>
</dbReference>
<feature type="domain" description="DhaL" evidence="3">
    <location>
        <begin position="6"/>
        <end position="206"/>
    </location>
</feature>
<dbReference type="EMBL" id="FNVG01000006">
    <property type="protein sequence ID" value="SEG05761.1"/>
    <property type="molecule type" value="Genomic_DNA"/>
</dbReference>
<evidence type="ECO:0000313" key="5">
    <source>
        <dbReference type="Proteomes" id="UP000236721"/>
    </source>
</evidence>
<dbReference type="Gene3D" id="1.25.40.340">
    <property type="match status" value="1"/>
</dbReference>
<gene>
    <name evidence="4" type="ORF">SAMN04488244_106172</name>
</gene>
<dbReference type="SMART" id="SM01120">
    <property type="entry name" value="Dak2"/>
    <property type="match status" value="1"/>
</dbReference>
<keyword evidence="5" id="KW-1185">Reference proteome</keyword>
<reference evidence="5" key="1">
    <citation type="submission" date="2016-10" db="EMBL/GenBank/DDBJ databases">
        <authorList>
            <person name="Varghese N."/>
            <person name="Submissions S."/>
        </authorList>
    </citation>
    <scope>NUCLEOTIDE SEQUENCE [LARGE SCALE GENOMIC DNA]</scope>
    <source>
        <strain evidence="5">CGMCC 1.7062</strain>
    </source>
</reference>
<dbReference type="GO" id="GO:0005829">
    <property type="term" value="C:cytosol"/>
    <property type="evidence" value="ECO:0007669"/>
    <property type="project" value="TreeGrafter"/>
</dbReference>
<dbReference type="PANTHER" id="PTHR28629:SF4">
    <property type="entry name" value="TRIOKINASE_FMN CYCLASE"/>
    <property type="match status" value="1"/>
</dbReference>
<name>A0A1H5X1W8_9VIBR</name>
<dbReference type="PROSITE" id="PS51480">
    <property type="entry name" value="DHAL"/>
    <property type="match status" value="1"/>
</dbReference>
<organism evidence="4 5">
    <name type="scientific">Vibrio hangzhouensis</name>
    <dbReference type="NCBI Taxonomy" id="462991"/>
    <lineage>
        <taxon>Bacteria</taxon>
        <taxon>Pseudomonadati</taxon>
        <taxon>Pseudomonadota</taxon>
        <taxon>Gammaproteobacteria</taxon>
        <taxon>Vibrionales</taxon>
        <taxon>Vibrionaceae</taxon>
        <taxon>Vibrio</taxon>
    </lineage>
</organism>
<dbReference type="SUPFAM" id="SSF101473">
    <property type="entry name" value="DhaL-like"/>
    <property type="match status" value="1"/>
</dbReference>
<dbReference type="AlphaFoldDB" id="A0A1H5X1W8"/>
<evidence type="ECO:0000256" key="2">
    <source>
        <dbReference type="ARBA" id="ARBA00022777"/>
    </source>
</evidence>
<dbReference type="InterPro" id="IPR050861">
    <property type="entry name" value="Dihydroxyacetone_Kinase"/>
</dbReference>
<dbReference type="NCBIfam" id="TIGR02365">
    <property type="entry name" value="dha_L_ycgS"/>
    <property type="match status" value="1"/>
</dbReference>
<sequence length="211" mass="22920">MQIEKQHIINWLELCAVSYEENQDFLTDLDRDIGDADHGLNMNRGFKKVKENLPKVEKQNISTILKNTGMTLLSSVGGASGPLYGTLFIRTAASVGSRESLTFQELIEDLKSGVDGVVSRGKAEQGDKTMCDVWLPVLNETKSLLEGGASPDHLLDEMVVLAEKSATSTIEMQAKKGRASYLGERSIGHQDPGATSSLLMIKALRQAIAGK</sequence>
<evidence type="ECO:0000259" key="3">
    <source>
        <dbReference type="PROSITE" id="PS51480"/>
    </source>
</evidence>
<evidence type="ECO:0000313" key="4">
    <source>
        <dbReference type="EMBL" id="SEG05761.1"/>
    </source>
</evidence>
<keyword evidence="2 4" id="KW-0418">Kinase</keyword>
<dbReference type="OrthoDB" id="9800291at2"/>
<dbReference type="FunFam" id="1.25.40.340:FF:000002">
    <property type="entry name" value="Dihydroxyacetone kinase, L subunit"/>
    <property type="match status" value="1"/>
</dbReference>
<dbReference type="InterPro" id="IPR036117">
    <property type="entry name" value="DhaL_dom_sf"/>
</dbReference>
<dbReference type="GO" id="GO:0004371">
    <property type="term" value="F:glycerone kinase activity"/>
    <property type="evidence" value="ECO:0007669"/>
    <property type="project" value="InterPro"/>
</dbReference>